<accession>A0A366HPU2</accession>
<proteinExistence type="predicted"/>
<gene>
    <name evidence="1" type="ORF">DES53_10243</name>
</gene>
<evidence type="ECO:0000313" key="2">
    <source>
        <dbReference type="Proteomes" id="UP000253426"/>
    </source>
</evidence>
<dbReference type="EMBL" id="QNRR01000002">
    <property type="protein sequence ID" value="RBP45661.1"/>
    <property type="molecule type" value="Genomic_DNA"/>
</dbReference>
<dbReference type="RefSeq" id="WP_113957242.1">
    <property type="nucleotide sequence ID" value="NZ_QNRR01000002.1"/>
</dbReference>
<sequence length="288" mass="33348">MTPLGLAKRSENPGRVFVVIRSYLLEATAGQGTVILQLLSDHFDKTFGKTGRIPTPLFLNDLHYFFCGTGRMKANATAQRNALLVPYQAPADSKELRLRECDKNVETITQHMREDIREIAEECLADMVHENLREQTQSFFRSCLAEFFKEGPVQLLQHTLIREIKDSVSSDFRTLLAETAKDERIRIQEALTQQTVQSLREDLQAGISAMFKGAMPTDLRETVRVEFRDWLMRALQEERDTIREHYMEEVRQELREEIREEVRNEVKQELIQRLLANPDSIKQLLAPS</sequence>
<protein>
    <submittedName>
        <fullName evidence="1">Uncharacterized protein</fullName>
    </submittedName>
</protein>
<dbReference type="AlphaFoldDB" id="A0A366HPU2"/>
<evidence type="ECO:0000313" key="1">
    <source>
        <dbReference type="EMBL" id="RBP45661.1"/>
    </source>
</evidence>
<dbReference type="Proteomes" id="UP000253426">
    <property type="component" value="Unassembled WGS sequence"/>
</dbReference>
<reference evidence="1 2" key="1">
    <citation type="submission" date="2018-06" db="EMBL/GenBank/DDBJ databases">
        <title>Genomic Encyclopedia of Type Strains, Phase IV (KMG-IV): sequencing the most valuable type-strain genomes for metagenomic binning, comparative biology and taxonomic classification.</title>
        <authorList>
            <person name="Goeker M."/>
        </authorList>
    </citation>
    <scope>NUCLEOTIDE SEQUENCE [LARGE SCALE GENOMIC DNA]</scope>
    <source>
        <strain evidence="1 2">DSM 25532</strain>
    </source>
</reference>
<keyword evidence="2" id="KW-1185">Reference proteome</keyword>
<organism evidence="1 2">
    <name type="scientific">Roseimicrobium gellanilyticum</name>
    <dbReference type="NCBI Taxonomy" id="748857"/>
    <lineage>
        <taxon>Bacteria</taxon>
        <taxon>Pseudomonadati</taxon>
        <taxon>Verrucomicrobiota</taxon>
        <taxon>Verrucomicrobiia</taxon>
        <taxon>Verrucomicrobiales</taxon>
        <taxon>Verrucomicrobiaceae</taxon>
        <taxon>Roseimicrobium</taxon>
    </lineage>
</organism>
<comment type="caution">
    <text evidence="1">The sequence shown here is derived from an EMBL/GenBank/DDBJ whole genome shotgun (WGS) entry which is preliminary data.</text>
</comment>
<name>A0A366HPU2_9BACT</name>